<feature type="chain" id="PRO_5024380491" evidence="1">
    <location>
        <begin position="19"/>
        <end position="347"/>
    </location>
</feature>
<dbReference type="WBParaSite" id="TMUE_2000007981.1">
    <property type="protein sequence ID" value="TMUE_2000007981.1"/>
    <property type="gene ID" value="WBGene00293326"/>
</dbReference>
<dbReference type="SUPFAM" id="SSF50494">
    <property type="entry name" value="Trypsin-like serine proteases"/>
    <property type="match status" value="1"/>
</dbReference>
<organism evidence="2 3">
    <name type="scientific">Trichuris muris</name>
    <name type="common">Mouse whipworm</name>
    <dbReference type="NCBI Taxonomy" id="70415"/>
    <lineage>
        <taxon>Eukaryota</taxon>
        <taxon>Metazoa</taxon>
        <taxon>Ecdysozoa</taxon>
        <taxon>Nematoda</taxon>
        <taxon>Enoplea</taxon>
        <taxon>Dorylaimia</taxon>
        <taxon>Trichinellida</taxon>
        <taxon>Trichuridae</taxon>
        <taxon>Trichuris</taxon>
    </lineage>
</organism>
<accession>A0A5S6QKW3</accession>
<dbReference type="Proteomes" id="UP000046395">
    <property type="component" value="Unassembled WGS sequence"/>
</dbReference>
<evidence type="ECO:0000313" key="3">
    <source>
        <dbReference type="WBParaSite" id="TMUE_2000007981.1"/>
    </source>
</evidence>
<dbReference type="AlphaFoldDB" id="A0A5S6QKW3"/>
<evidence type="ECO:0000313" key="2">
    <source>
        <dbReference type="Proteomes" id="UP000046395"/>
    </source>
</evidence>
<sequence length="347" mass="39246">MRTSFILLAFSYLFLSYADDFAANIRNTFSGPHCGNLKRLHYELGTEKMLAPWNALIVSTLSKHLHCLGVLIPSLIPKINNASDLVLTVSKCGHRHGRKVQFLSVIIHLGANSFPFNPTKAKRFRVKKLLRIVASQSEKQNESSLRDDGLMVIQLRKTVSNSDFMPVCLADFTAYPPPEAECYTIVKKRRSIKLFERKVTVPKNPKKPFCKYGSAIGLCLWAIGEYSNIEFVLTGAPLYCKVNNTAYLYGIFRSNEIELITGSTESAQGRLQLAWLNKKPTLSTFNKVLTSTAAVTIKSYEMYLEKHQSRRNRLSSIRYPQLGIMEVRLPSLWLHEMCALRVADPPP</sequence>
<dbReference type="InterPro" id="IPR043504">
    <property type="entry name" value="Peptidase_S1_PA_chymotrypsin"/>
</dbReference>
<keyword evidence="2" id="KW-1185">Reference proteome</keyword>
<feature type="signal peptide" evidence="1">
    <location>
        <begin position="1"/>
        <end position="18"/>
    </location>
</feature>
<dbReference type="InterPro" id="IPR009003">
    <property type="entry name" value="Peptidase_S1_PA"/>
</dbReference>
<name>A0A5S6QKW3_TRIMR</name>
<evidence type="ECO:0000256" key="1">
    <source>
        <dbReference type="SAM" id="SignalP"/>
    </source>
</evidence>
<reference evidence="3" key="1">
    <citation type="submission" date="2019-12" db="UniProtKB">
        <authorList>
            <consortium name="WormBaseParasite"/>
        </authorList>
    </citation>
    <scope>IDENTIFICATION</scope>
</reference>
<dbReference type="Gene3D" id="2.40.10.10">
    <property type="entry name" value="Trypsin-like serine proteases"/>
    <property type="match status" value="1"/>
</dbReference>
<proteinExistence type="predicted"/>
<keyword evidence="1" id="KW-0732">Signal</keyword>
<protein>
    <submittedName>
        <fullName evidence="3">Peptidase S1 domain-containing protein</fullName>
    </submittedName>
</protein>